<gene>
    <name evidence="10" type="ORF">K489DRAFT_375867</name>
</gene>
<comment type="similarity">
    <text evidence="5">Belongs to the Nibrin family.</text>
</comment>
<dbReference type="SUPFAM" id="SSF49879">
    <property type="entry name" value="SMAD/FHA domain"/>
    <property type="match status" value="1"/>
</dbReference>
<name>A0A6J3MII1_9PEZI</name>
<accession>A0A6J3MII1</accession>
<dbReference type="InterPro" id="IPR040227">
    <property type="entry name" value="Nibrin-rel"/>
</dbReference>
<dbReference type="Gene3D" id="3.40.50.10980">
    <property type="entry name" value="Nibrin, BRCT2 domain"/>
    <property type="match status" value="1"/>
</dbReference>
<keyword evidence="9" id="KW-1185">Reference proteome</keyword>
<dbReference type="Pfam" id="PF16508">
    <property type="entry name" value="NIBRIN_BRCT_II"/>
    <property type="match status" value="1"/>
</dbReference>
<evidence type="ECO:0000256" key="4">
    <source>
        <dbReference type="ARBA" id="ARBA00023242"/>
    </source>
</evidence>
<evidence type="ECO:0000256" key="1">
    <source>
        <dbReference type="ARBA" id="ARBA00004123"/>
    </source>
</evidence>
<dbReference type="GO" id="GO:0007095">
    <property type="term" value="P:mitotic G2 DNA damage checkpoint signaling"/>
    <property type="evidence" value="ECO:0007669"/>
    <property type="project" value="InterPro"/>
</dbReference>
<keyword evidence="2" id="KW-0227">DNA damage</keyword>
<dbReference type="Pfam" id="PF00498">
    <property type="entry name" value="FHA"/>
    <property type="match status" value="1"/>
</dbReference>
<reference evidence="10" key="2">
    <citation type="submission" date="2020-04" db="EMBL/GenBank/DDBJ databases">
        <authorList>
            <consortium name="NCBI Genome Project"/>
        </authorList>
    </citation>
    <scope>NUCLEOTIDE SEQUENCE</scope>
    <source>
        <strain evidence="10">CBS 342.82</strain>
    </source>
</reference>
<reference evidence="10" key="1">
    <citation type="submission" date="2020-01" db="EMBL/GenBank/DDBJ databases">
        <authorList>
            <consortium name="DOE Joint Genome Institute"/>
            <person name="Haridas S."/>
            <person name="Albert R."/>
            <person name="Binder M."/>
            <person name="Bloem J."/>
            <person name="Labutti K."/>
            <person name="Salamov A."/>
            <person name="Andreopoulos B."/>
            <person name="Baker S.E."/>
            <person name="Barry K."/>
            <person name="Bills G."/>
            <person name="Bluhm B.H."/>
            <person name="Cannon C."/>
            <person name="Castanera R."/>
            <person name="Culley D.E."/>
            <person name="Daum C."/>
            <person name="Ezra D."/>
            <person name="Gonzalez J.B."/>
            <person name="Henrissat B."/>
            <person name="Kuo A."/>
            <person name="Liang C."/>
            <person name="Lipzen A."/>
            <person name="Lutzoni F."/>
            <person name="Magnuson J."/>
            <person name="Mondo S."/>
            <person name="Nolan M."/>
            <person name="Ohm R."/>
            <person name="Pangilinan J."/>
            <person name="Park H.-J."/>
            <person name="Ramirez L."/>
            <person name="Alfaro M."/>
            <person name="Sun H."/>
            <person name="Tritt A."/>
            <person name="Yoshinaga Y."/>
            <person name="Zwiers L.-H."/>
            <person name="Turgeon B.G."/>
            <person name="Goodwin S.B."/>
            <person name="Spatafora J.W."/>
            <person name="Crous P.W."/>
            <person name="Grigoriev I.V."/>
        </authorList>
    </citation>
    <scope>NUCLEOTIDE SEQUENCE</scope>
    <source>
        <strain evidence="10">CBS 342.82</strain>
    </source>
</reference>
<feature type="compositionally biased region" description="Polar residues" evidence="7">
    <location>
        <begin position="379"/>
        <end position="391"/>
    </location>
</feature>
<feature type="compositionally biased region" description="Polar residues" evidence="7">
    <location>
        <begin position="695"/>
        <end position="704"/>
    </location>
</feature>
<proteinExistence type="inferred from homology"/>
<feature type="compositionally biased region" description="Basic and acidic residues" evidence="7">
    <location>
        <begin position="452"/>
        <end position="463"/>
    </location>
</feature>
<feature type="domain" description="FHA" evidence="8">
    <location>
        <begin position="24"/>
        <end position="89"/>
    </location>
</feature>
<dbReference type="InterPro" id="IPR008984">
    <property type="entry name" value="SMAD_FHA_dom_sf"/>
</dbReference>
<reference evidence="10" key="3">
    <citation type="submission" date="2025-08" db="UniProtKB">
        <authorList>
            <consortium name="RefSeq"/>
        </authorList>
    </citation>
    <scope>IDENTIFICATION</scope>
    <source>
        <strain evidence="10">CBS 342.82</strain>
    </source>
</reference>
<sequence>MWTLACDGDCLGGKRQWLRPGSESFLRRCRDKDDIKDGRCITDKSVSRSHLVIRVDSVEPGDSTRLDKRQCIRLEDNSKSGTVINGDKIVKSVIVLEPGDHTVLLGRYEGVFHFSWRPVVLSITNLSKTAKQSSDPLSGQRRLLEQAGVKLSMSYIANVTTHVIAKKRNTAMGLQALLQARWLVTDSFVENLARACHKEEGLNSEGIPYRSHLEKNLDDAWPAETDHLVPIGEEPVKRANTFLHPRPERGNVFVDMTFVFLSQAQYDTLLPVVTLGGGKAVLCQYEPEVTALREVINVIARIAGREGDKKFRLDQSPDSASIVVVRIGDTVLGRSAPFICDLDLALDQRSIEQSEFFGAVMDGDASMLRQALRDASISAEPSQVVRQTSTAADRMQTSREAGSAEGDQEEPSTSQTVQVEETAPSMSKKRVRRIVTQSRFKGFNDFDPSQIAREESSSPEPEKASQPQPYFAAPDAPDEQDGVEPNNKKRRAPADVVRDEERALLDELLPGAAALKRRRTEALKTGEKDVFARPFGDAISVAHDTQSKSKHKKSFLEKDIKAEIKKRREKEEEERRKDEESLRTALDIDISELKDLAKVETFELPVRALRPTTAEAGEVRANWNPAWNGRKNFKKFRPQGQRRSENNGYAQPTRVLVGLEEVPGQGSRSAENHWLQSNSSARSKSQSQSQSQSQPPRGTASTSRTLRHEESVADDARVGDDAFSFRRHLQRSREESAERAVHNDLPPAESTGASTGAPSPTPTSTEMSSSRTGANKRPANQPVAGAPATKRSRLGSRMMMVVSDDEEPLAFRRNRR</sequence>
<protein>
    <recommendedName>
        <fullName evidence="8">FHA domain-containing protein</fullName>
    </recommendedName>
</protein>
<evidence type="ECO:0000256" key="7">
    <source>
        <dbReference type="SAM" id="MobiDB-lite"/>
    </source>
</evidence>
<dbReference type="RefSeq" id="XP_033464767.1">
    <property type="nucleotide sequence ID" value="XM_033603780.1"/>
</dbReference>
<dbReference type="InterPro" id="IPR043014">
    <property type="entry name" value="Nibrin_BRCT2_sf"/>
</dbReference>
<feature type="region of interest" description="Disordered" evidence="7">
    <location>
        <begin position="508"/>
        <end position="527"/>
    </location>
</feature>
<feature type="compositionally biased region" description="Low complexity" evidence="7">
    <location>
        <begin position="750"/>
        <end position="770"/>
    </location>
</feature>
<feature type="compositionally biased region" description="Basic and acidic residues" evidence="7">
    <location>
        <begin position="731"/>
        <end position="742"/>
    </location>
</feature>
<keyword evidence="6" id="KW-0175">Coiled coil</keyword>
<dbReference type="PROSITE" id="PS50006">
    <property type="entry name" value="FHA_DOMAIN"/>
    <property type="match status" value="1"/>
</dbReference>
<dbReference type="InterPro" id="IPR032429">
    <property type="entry name" value="Nibrin_BRCT2"/>
</dbReference>
<keyword evidence="3" id="KW-0234">DNA repair</keyword>
<evidence type="ECO:0000256" key="5">
    <source>
        <dbReference type="ARBA" id="ARBA00044757"/>
    </source>
</evidence>
<dbReference type="OrthoDB" id="552194at2759"/>
<evidence type="ECO:0000313" key="9">
    <source>
        <dbReference type="Proteomes" id="UP000504637"/>
    </source>
</evidence>
<feature type="compositionally biased region" description="Basic and acidic residues" evidence="7">
    <location>
        <begin position="706"/>
        <end position="724"/>
    </location>
</feature>
<evidence type="ECO:0000256" key="6">
    <source>
        <dbReference type="SAM" id="Coils"/>
    </source>
</evidence>
<feature type="region of interest" description="Disordered" evidence="7">
    <location>
        <begin position="625"/>
        <end position="816"/>
    </location>
</feature>
<evidence type="ECO:0000259" key="8">
    <source>
        <dbReference type="PROSITE" id="PS50006"/>
    </source>
</evidence>
<comment type="subcellular location">
    <subcellularLocation>
        <location evidence="1">Nucleus</location>
    </subcellularLocation>
</comment>
<dbReference type="Proteomes" id="UP000504637">
    <property type="component" value="Unplaced"/>
</dbReference>
<dbReference type="GO" id="GO:0000724">
    <property type="term" value="P:double-strand break repair via homologous recombination"/>
    <property type="evidence" value="ECO:0007669"/>
    <property type="project" value="TreeGrafter"/>
</dbReference>
<dbReference type="PANTHER" id="PTHR12162">
    <property type="entry name" value="NIBRIN-RELATED"/>
    <property type="match status" value="1"/>
</dbReference>
<evidence type="ECO:0000313" key="10">
    <source>
        <dbReference type="RefSeq" id="XP_033464767.1"/>
    </source>
</evidence>
<feature type="region of interest" description="Disordered" evidence="7">
    <location>
        <begin position="376"/>
        <end position="499"/>
    </location>
</feature>
<evidence type="ECO:0000256" key="3">
    <source>
        <dbReference type="ARBA" id="ARBA00023204"/>
    </source>
</evidence>
<feature type="compositionally biased region" description="Low complexity" evidence="7">
    <location>
        <begin position="676"/>
        <end position="694"/>
    </location>
</feature>
<dbReference type="PANTHER" id="PTHR12162:SF0">
    <property type="entry name" value="NIBRIN"/>
    <property type="match status" value="1"/>
</dbReference>
<dbReference type="Gene3D" id="2.60.200.20">
    <property type="match status" value="1"/>
</dbReference>
<evidence type="ECO:0000256" key="2">
    <source>
        <dbReference type="ARBA" id="ARBA00022763"/>
    </source>
</evidence>
<dbReference type="InterPro" id="IPR000253">
    <property type="entry name" value="FHA_dom"/>
</dbReference>
<dbReference type="AlphaFoldDB" id="A0A6J3MII1"/>
<dbReference type="GO" id="GO:0030870">
    <property type="term" value="C:Mre11 complex"/>
    <property type="evidence" value="ECO:0007669"/>
    <property type="project" value="InterPro"/>
</dbReference>
<feature type="coiled-coil region" evidence="6">
    <location>
        <begin position="553"/>
        <end position="581"/>
    </location>
</feature>
<keyword evidence="4" id="KW-0539">Nucleus</keyword>
<organism evidence="10">
    <name type="scientific">Dissoconium aciculare CBS 342.82</name>
    <dbReference type="NCBI Taxonomy" id="1314786"/>
    <lineage>
        <taxon>Eukaryota</taxon>
        <taxon>Fungi</taxon>
        <taxon>Dikarya</taxon>
        <taxon>Ascomycota</taxon>
        <taxon>Pezizomycotina</taxon>
        <taxon>Dothideomycetes</taxon>
        <taxon>Dothideomycetidae</taxon>
        <taxon>Mycosphaerellales</taxon>
        <taxon>Dissoconiaceae</taxon>
        <taxon>Dissoconium</taxon>
    </lineage>
</organism>
<dbReference type="GO" id="GO:0003684">
    <property type="term" value="F:damaged DNA binding"/>
    <property type="evidence" value="ECO:0007669"/>
    <property type="project" value="TreeGrafter"/>
</dbReference>
<dbReference type="GeneID" id="54361580"/>